<dbReference type="SUPFAM" id="SSF52266">
    <property type="entry name" value="SGNH hydrolase"/>
    <property type="match status" value="1"/>
</dbReference>
<reference evidence="2" key="2">
    <citation type="submission" date="2010-03" db="EMBL/GenBank/DDBJ databases">
        <authorList>
            <person name="Pajon A."/>
        </authorList>
    </citation>
    <scope>NUCLEOTIDE SEQUENCE</scope>
    <source>
        <strain evidence="2">Type strain: 18P13</strain>
    </source>
</reference>
<gene>
    <name evidence="2" type="ordered locus">RUM_05680</name>
</gene>
<dbReference type="Proteomes" id="UP000007054">
    <property type="component" value="Chromosome"/>
</dbReference>
<dbReference type="GeneID" id="83155381"/>
<dbReference type="PANTHER" id="PTHR34407">
    <property type="entry name" value="EXPRESSED PROTEIN"/>
    <property type="match status" value="1"/>
</dbReference>
<evidence type="ECO:0000313" key="3">
    <source>
        <dbReference type="Proteomes" id="UP000007054"/>
    </source>
</evidence>
<dbReference type="Gene3D" id="3.40.50.1110">
    <property type="entry name" value="SGNH hydrolase"/>
    <property type="match status" value="1"/>
</dbReference>
<dbReference type="PANTHER" id="PTHR34407:SF1">
    <property type="entry name" value="SGNH HYDROLASE-TYPE ESTERASE DOMAIN-CONTAINING PROTEIN"/>
    <property type="match status" value="1"/>
</dbReference>
<sequence>MADPVTIREKLGQDAYAGLCAASLTLAGNNARLHRAFSAGQVRIAFLGGSVTAGCLDNAYVPEPFPLHGVQRLRSAMPGKRFYLYDYSIAGTGSDYGLVCVRRELSLCRPQLVVVEYGINDAKTPESIGCFESLIRMLLQLPEKPAVCLLLVGMEDGYCCRAHMTRIAAHYGLPVVDAAAALEDAIRGGQLTWWDYAADSCHPHPAGHQWLGDCLFAGLHEWLSAPADAPQPLPPACAYHAPLTDLELLFLDALESPYEHRFGEDGLPMLLHTADHGGSWKLPLYCRGVLLVYRQYASHNYATFYASLDGGDPVPLRGYSLFGWGNPVTVLLSGGDTSGEHVLTLAPADCDRNLKFELVALGIWGGKRKESD</sequence>
<protein>
    <recommendedName>
        <fullName evidence="1">SGNH hydrolase-type esterase domain-containing protein</fullName>
    </recommendedName>
</protein>
<dbReference type="RefSeq" id="WP_015557694.1">
    <property type="nucleotide sequence ID" value="NC_021039.1"/>
</dbReference>
<proteinExistence type="predicted"/>
<feature type="domain" description="SGNH hydrolase-type esterase" evidence="1">
    <location>
        <begin position="46"/>
        <end position="209"/>
    </location>
</feature>
<dbReference type="InterPro" id="IPR013830">
    <property type="entry name" value="SGNH_hydro"/>
</dbReference>
<accession>D4LAZ2</accession>
<dbReference type="PATRIC" id="fig|213810.4.peg.475"/>
<name>D4LAZ2_RUMC1</name>
<evidence type="ECO:0000313" key="2">
    <source>
        <dbReference type="EMBL" id="CBL16787.1"/>
    </source>
</evidence>
<dbReference type="HOGENOM" id="CLU_035115_0_0_9"/>
<dbReference type="KEGG" id="rch:RUM_05680"/>
<organism evidence="2 3">
    <name type="scientific">Ruminococcus champanellensis (strain DSM 18848 / JCM 17042 / KCTC 15320 / 18P13)</name>
    <dbReference type="NCBI Taxonomy" id="213810"/>
    <lineage>
        <taxon>Bacteria</taxon>
        <taxon>Bacillati</taxon>
        <taxon>Bacillota</taxon>
        <taxon>Clostridia</taxon>
        <taxon>Eubacteriales</taxon>
        <taxon>Oscillospiraceae</taxon>
        <taxon>Ruminococcus</taxon>
    </lineage>
</organism>
<dbReference type="STRING" id="213810.RUM_05680"/>
<dbReference type="EMBL" id="FP929052">
    <property type="protein sequence ID" value="CBL16787.1"/>
    <property type="molecule type" value="Genomic_DNA"/>
</dbReference>
<dbReference type="CDD" id="cd00229">
    <property type="entry name" value="SGNH_hydrolase"/>
    <property type="match status" value="1"/>
</dbReference>
<evidence type="ECO:0000259" key="1">
    <source>
        <dbReference type="Pfam" id="PF13472"/>
    </source>
</evidence>
<reference evidence="2" key="1">
    <citation type="submission" date="2010-03" db="EMBL/GenBank/DDBJ databases">
        <title>The genome sequence of Ruminococcus sp. 18P13.</title>
        <authorList>
            <consortium name="metaHIT consortium -- http://www.metahit.eu/"/>
            <person name="Pajon A."/>
            <person name="Turner K."/>
            <person name="Parkhill J."/>
            <person name="Bernalier A."/>
        </authorList>
    </citation>
    <scope>NUCLEOTIDE SEQUENCE [LARGE SCALE GENOMIC DNA]</scope>
    <source>
        <strain evidence="2">Type strain: 18P13</strain>
    </source>
</reference>
<keyword evidence="3" id="KW-1185">Reference proteome</keyword>
<dbReference type="InterPro" id="IPR036514">
    <property type="entry name" value="SGNH_hydro_sf"/>
</dbReference>
<dbReference type="AlphaFoldDB" id="D4LAZ2"/>
<dbReference type="Pfam" id="PF13472">
    <property type="entry name" value="Lipase_GDSL_2"/>
    <property type="match status" value="1"/>
</dbReference>
<dbReference type="BioCyc" id="RCHA213810:RUM_RS02740-MONOMER"/>